<sequence length="264" mass="28667">IQLHNVLSQGFDDNSWTLQSKTGRYAGEVRLIMHYSNANKHKSNHAPSAPPYGAAAVSQYAPPPSAAPYSYPPAAAYPSSYQYPSAYPPNPMAYPPNPVAYPPNPAAYPPNPAAYPPSPYNTPPQPAAYPPQPYPPAAYPPQPYPPAAYPPQPYPPPPQGSSYYPPSGACTWLALGSLSKLEKQTWPFAPVATAGLYVCRSVVSIAFKDEFSSVQHTSFKCLEVYRGRVLALSRAAASNCFMEVYCLYLMDCFMEVCSTKALVC</sequence>
<comment type="caution">
    <text evidence="1">The sequence shown here is derived from an EMBL/GenBank/DDBJ whole genome shotgun (WGS) entry which is preliminary data.</text>
</comment>
<feature type="non-terminal residue" evidence="1">
    <location>
        <position position="264"/>
    </location>
</feature>
<dbReference type="EMBL" id="JABWDY010021133">
    <property type="protein sequence ID" value="KAF5192626.1"/>
    <property type="molecule type" value="Genomic_DNA"/>
</dbReference>
<name>A0A7J6W5J0_THATH</name>
<dbReference type="Proteomes" id="UP000554482">
    <property type="component" value="Unassembled WGS sequence"/>
</dbReference>
<dbReference type="PANTHER" id="PTHR47052:SF3">
    <property type="entry name" value="INGRESSION PROTEIN 1"/>
    <property type="match status" value="1"/>
</dbReference>
<dbReference type="AlphaFoldDB" id="A0A7J6W5J0"/>
<organism evidence="1 2">
    <name type="scientific">Thalictrum thalictroides</name>
    <name type="common">Rue-anemone</name>
    <name type="synonym">Anemone thalictroides</name>
    <dbReference type="NCBI Taxonomy" id="46969"/>
    <lineage>
        <taxon>Eukaryota</taxon>
        <taxon>Viridiplantae</taxon>
        <taxon>Streptophyta</taxon>
        <taxon>Embryophyta</taxon>
        <taxon>Tracheophyta</taxon>
        <taxon>Spermatophyta</taxon>
        <taxon>Magnoliopsida</taxon>
        <taxon>Ranunculales</taxon>
        <taxon>Ranunculaceae</taxon>
        <taxon>Thalictroideae</taxon>
        <taxon>Thalictrum</taxon>
    </lineage>
</organism>
<gene>
    <name evidence="1" type="ORF">FRX31_017788</name>
</gene>
<dbReference type="PRINTS" id="PR01217">
    <property type="entry name" value="PRICHEXTENSN"/>
</dbReference>
<protein>
    <submittedName>
        <fullName evidence="1">Uncharacterized protein</fullName>
    </submittedName>
</protein>
<evidence type="ECO:0000313" key="1">
    <source>
        <dbReference type="EMBL" id="KAF5192626.1"/>
    </source>
</evidence>
<dbReference type="PANTHER" id="PTHR47052">
    <property type="entry name" value="CONSERVED SERINE PROLINE-RICH PROTEIN (AFU_ORTHOLOGUE AFUA_2G01790)"/>
    <property type="match status" value="1"/>
</dbReference>
<proteinExistence type="predicted"/>
<keyword evidence="2" id="KW-1185">Reference proteome</keyword>
<dbReference type="InterPro" id="IPR052981">
    <property type="entry name" value="Ingression_C2_domain"/>
</dbReference>
<evidence type="ECO:0000313" key="2">
    <source>
        <dbReference type="Proteomes" id="UP000554482"/>
    </source>
</evidence>
<dbReference type="OrthoDB" id="270970at2759"/>
<reference evidence="1 2" key="1">
    <citation type="submission" date="2020-06" db="EMBL/GenBank/DDBJ databases">
        <title>Transcriptomic and genomic resources for Thalictrum thalictroides and T. hernandezii: Facilitating candidate gene discovery in an emerging model plant lineage.</title>
        <authorList>
            <person name="Arias T."/>
            <person name="Riano-Pachon D.M."/>
            <person name="Di Stilio V.S."/>
        </authorList>
    </citation>
    <scope>NUCLEOTIDE SEQUENCE [LARGE SCALE GENOMIC DNA]</scope>
    <source>
        <strain evidence="2">cv. WT478/WT964</strain>
        <tissue evidence="1">Leaves</tissue>
    </source>
</reference>
<accession>A0A7J6W5J0</accession>